<dbReference type="PANTHER" id="PTHR43791:SF57">
    <property type="entry name" value="MAJOR FACILITATOR SUPERFAMILY (MFS) PROFILE DOMAIN-CONTAINING PROTEIN"/>
    <property type="match status" value="1"/>
</dbReference>
<dbReference type="EMBL" id="MU150237">
    <property type="protein sequence ID" value="KAF9467414.1"/>
    <property type="molecule type" value="Genomic_DNA"/>
</dbReference>
<dbReference type="FunFam" id="1.20.1250.20:FF:000034">
    <property type="entry name" value="MFS general substrate transporter"/>
    <property type="match status" value="1"/>
</dbReference>
<evidence type="ECO:0000256" key="6">
    <source>
        <dbReference type="SAM" id="Phobius"/>
    </source>
</evidence>
<dbReference type="Gene3D" id="1.20.1250.20">
    <property type="entry name" value="MFS general substrate transporter like domains"/>
    <property type="match status" value="2"/>
</dbReference>
<feature type="transmembrane region" description="Helical" evidence="6">
    <location>
        <begin position="364"/>
        <end position="386"/>
    </location>
</feature>
<feature type="transmembrane region" description="Helical" evidence="6">
    <location>
        <begin position="339"/>
        <end position="358"/>
    </location>
</feature>
<name>A0A9P5YEY2_9AGAR</name>
<evidence type="ECO:0000256" key="3">
    <source>
        <dbReference type="ARBA" id="ARBA00022692"/>
    </source>
</evidence>
<feature type="transmembrane region" description="Helical" evidence="6">
    <location>
        <begin position="174"/>
        <end position="194"/>
    </location>
</feature>
<dbReference type="GO" id="GO:0022857">
    <property type="term" value="F:transmembrane transporter activity"/>
    <property type="evidence" value="ECO:0007669"/>
    <property type="project" value="InterPro"/>
</dbReference>
<evidence type="ECO:0000313" key="9">
    <source>
        <dbReference type="Proteomes" id="UP000807353"/>
    </source>
</evidence>
<feature type="transmembrane region" description="Helical" evidence="6">
    <location>
        <begin position="206"/>
        <end position="228"/>
    </location>
</feature>
<dbReference type="Pfam" id="PF07690">
    <property type="entry name" value="MFS_1"/>
    <property type="match status" value="1"/>
</dbReference>
<comment type="caution">
    <text evidence="8">The sequence shown here is derived from an EMBL/GenBank/DDBJ whole genome shotgun (WGS) entry which is preliminary data.</text>
</comment>
<feature type="transmembrane region" description="Helical" evidence="6">
    <location>
        <begin position="45"/>
        <end position="65"/>
    </location>
</feature>
<keyword evidence="5 6" id="KW-0472">Membrane</keyword>
<feature type="transmembrane region" description="Helical" evidence="6">
    <location>
        <begin position="426"/>
        <end position="448"/>
    </location>
</feature>
<gene>
    <name evidence="8" type="ORF">BDZ94DRAFT_1211285</name>
</gene>
<feature type="transmembrane region" description="Helical" evidence="6">
    <location>
        <begin position="143"/>
        <end position="162"/>
    </location>
</feature>
<dbReference type="OrthoDB" id="2962993at2759"/>
<evidence type="ECO:0000313" key="8">
    <source>
        <dbReference type="EMBL" id="KAF9467414.1"/>
    </source>
</evidence>
<accession>A0A9P5YEY2</accession>
<dbReference type="Proteomes" id="UP000807353">
    <property type="component" value="Unassembled WGS sequence"/>
</dbReference>
<evidence type="ECO:0000256" key="4">
    <source>
        <dbReference type="ARBA" id="ARBA00022989"/>
    </source>
</evidence>
<feature type="transmembrane region" description="Helical" evidence="6">
    <location>
        <begin position="118"/>
        <end position="137"/>
    </location>
</feature>
<feature type="transmembrane region" description="Helical" evidence="6">
    <location>
        <begin position="85"/>
        <end position="106"/>
    </location>
</feature>
<dbReference type="InterPro" id="IPR011701">
    <property type="entry name" value="MFS"/>
</dbReference>
<evidence type="ECO:0000256" key="2">
    <source>
        <dbReference type="ARBA" id="ARBA00022448"/>
    </source>
</evidence>
<dbReference type="PROSITE" id="PS50850">
    <property type="entry name" value="MFS"/>
    <property type="match status" value="1"/>
</dbReference>
<keyword evidence="2" id="KW-0813">Transport</keyword>
<feature type="transmembrane region" description="Helical" evidence="6">
    <location>
        <begin position="281"/>
        <end position="300"/>
    </location>
</feature>
<dbReference type="InterPro" id="IPR036259">
    <property type="entry name" value="MFS_trans_sf"/>
</dbReference>
<dbReference type="GO" id="GO:0016020">
    <property type="term" value="C:membrane"/>
    <property type="evidence" value="ECO:0007669"/>
    <property type="project" value="UniProtKB-SubCell"/>
</dbReference>
<keyword evidence="4 6" id="KW-1133">Transmembrane helix</keyword>
<organism evidence="8 9">
    <name type="scientific">Collybia nuda</name>
    <dbReference type="NCBI Taxonomy" id="64659"/>
    <lineage>
        <taxon>Eukaryota</taxon>
        <taxon>Fungi</taxon>
        <taxon>Dikarya</taxon>
        <taxon>Basidiomycota</taxon>
        <taxon>Agaricomycotina</taxon>
        <taxon>Agaricomycetes</taxon>
        <taxon>Agaricomycetidae</taxon>
        <taxon>Agaricales</taxon>
        <taxon>Tricholomatineae</taxon>
        <taxon>Clitocybaceae</taxon>
        <taxon>Collybia</taxon>
    </lineage>
</organism>
<proteinExistence type="predicted"/>
<dbReference type="PANTHER" id="PTHR43791">
    <property type="entry name" value="PERMEASE-RELATED"/>
    <property type="match status" value="1"/>
</dbReference>
<feature type="domain" description="Major facilitator superfamily (MFS) profile" evidence="7">
    <location>
        <begin position="47"/>
        <end position="488"/>
    </location>
</feature>
<keyword evidence="3 6" id="KW-0812">Transmembrane</keyword>
<dbReference type="AlphaFoldDB" id="A0A9P5YEY2"/>
<feature type="transmembrane region" description="Helical" evidence="6">
    <location>
        <begin position="312"/>
        <end position="332"/>
    </location>
</feature>
<protein>
    <submittedName>
        <fullName evidence="8">Major facilitator superfamily domain-containing protein</fullName>
    </submittedName>
</protein>
<evidence type="ECO:0000259" key="7">
    <source>
        <dbReference type="PROSITE" id="PS50850"/>
    </source>
</evidence>
<keyword evidence="9" id="KW-1185">Reference proteome</keyword>
<evidence type="ECO:0000256" key="5">
    <source>
        <dbReference type="ARBA" id="ARBA00023136"/>
    </source>
</evidence>
<feature type="transmembrane region" description="Helical" evidence="6">
    <location>
        <begin position="398"/>
        <end position="420"/>
    </location>
</feature>
<reference evidence="8" key="1">
    <citation type="submission" date="2020-11" db="EMBL/GenBank/DDBJ databases">
        <authorList>
            <consortium name="DOE Joint Genome Institute"/>
            <person name="Ahrendt S."/>
            <person name="Riley R."/>
            <person name="Andreopoulos W."/>
            <person name="Labutti K."/>
            <person name="Pangilinan J."/>
            <person name="Ruiz-Duenas F.J."/>
            <person name="Barrasa J.M."/>
            <person name="Sanchez-Garcia M."/>
            <person name="Camarero S."/>
            <person name="Miyauchi S."/>
            <person name="Serrano A."/>
            <person name="Linde D."/>
            <person name="Babiker R."/>
            <person name="Drula E."/>
            <person name="Ayuso-Fernandez I."/>
            <person name="Pacheco R."/>
            <person name="Padilla G."/>
            <person name="Ferreira P."/>
            <person name="Barriuso J."/>
            <person name="Kellner H."/>
            <person name="Castanera R."/>
            <person name="Alfaro M."/>
            <person name="Ramirez L."/>
            <person name="Pisabarro A.G."/>
            <person name="Kuo A."/>
            <person name="Tritt A."/>
            <person name="Lipzen A."/>
            <person name="He G."/>
            <person name="Yan M."/>
            <person name="Ng V."/>
            <person name="Cullen D."/>
            <person name="Martin F."/>
            <person name="Rosso M.-N."/>
            <person name="Henrissat B."/>
            <person name="Hibbett D."/>
            <person name="Martinez A.T."/>
            <person name="Grigoriev I.V."/>
        </authorList>
    </citation>
    <scope>NUCLEOTIDE SEQUENCE</scope>
    <source>
        <strain evidence="8">CBS 247.69</strain>
    </source>
</reference>
<comment type="subcellular location">
    <subcellularLocation>
        <location evidence="1">Membrane</location>
        <topology evidence="1">Multi-pass membrane protein</topology>
    </subcellularLocation>
</comment>
<sequence>MATYQIPDEKLKAYEDTLNETVRDEDLGPPASEVEISRVLRKMDWYILPFVSLLYLLSFLDRANIGNAKIAGMAVDVHLDGLKYNIISAVFFLTYAFAEVPSNIALKLFRPSRWIPSIMVAWGIVMTLMCLCNTYKGLIIARLFLGLAEGGLFPGITFYLSLWYRRRDVARRIAIFFSAATVAGAFGGLFAYGIEQMDGIGGLHGWQWIFCIEGIATVVVACASYFYMHDYPGTATFLTATEKETVARMLKDDCIGLATHYDRKFVWQAVNDYKTYMQMGIYIGILIPVYAIALFAPTIVKELGYTAAHAQLLTVPIFVAGCISTVTIGILSDKYNTRGPFIIGCSIVSLIGFLVLYTQEAPGAGYAGAVIATMGVYPTIAVDLAWAGAAAGGDVRKGVTLAMVIGLGNLGGICSSFIYLTPQRFYIGHGTAMGTLGFSIVLSVITMWNYNRINKEKDALCEREGIDASRREEFKDMGSESPLFRYTL</sequence>
<dbReference type="SUPFAM" id="SSF103473">
    <property type="entry name" value="MFS general substrate transporter"/>
    <property type="match status" value="1"/>
</dbReference>
<evidence type="ECO:0000256" key="1">
    <source>
        <dbReference type="ARBA" id="ARBA00004141"/>
    </source>
</evidence>
<dbReference type="InterPro" id="IPR020846">
    <property type="entry name" value="MFS_dom"/>
</dbReference>
<dbReference type="FunFam" id="1.20.1250.20:FF:000013">
    <property type="entry name" value="MFS general substrate transporter"/>
    <property type="match status" value="1"/>
</dbReference>